<dbReference type="GO" id="GO:0005634">
    <property type="term" value="C:nucleus"/>
    <property type="evidence" value="ECO:0007669"/>
    <property type="project" value="TreeGrafter"/>
</dbReference>
<dbReference type="EMBL" id="JABFDY010000023">
    <property type="protein sequence ID" value="KAF7690051.1"/>
    <property type="molecule type" value="Genomic_DNA"/>
</dbReference>
<name>A0A8T0AF35_SILME</name>
<evidence type="ECO:0000256" key="3">
    <source>
        <dbReference type="ARBA" id="ARBA00021330"/>
    </source>
</evidence>
<evidence type="ECO:0000256" key="2">
    <source>
        <dbReference type="ARBA" id="ARBA00009026"/>
    </source>
</evidence>
<dbReference type="Pfam" id="PF13489">
    <property type="entry name" value="Methyltransf_23"/>
    <property type="match status" value="1"/>
</dbReference>
<dbReference type="InterPro" id="IPR029063">
    <property type="entry name" value="SAM-dependent_MTases_sf"/>
</dbReference>
<evidence type="ECO:0000256" key="5">
    <source>
        <dbReference type="ARBA" id="ARBA00022679"/>
    </source>
</evidence>
<dbReference type="PANTHER" id="PTHR21404:SF3">
    <property type="entry name" value="SMALL RNA 2'-O-METHYLTRANSFERASE"/>
    <property type="match status" value="1"/>
</dbReference>
<dbReference type="GO" id="GO:0034587">
    <property type="term" value="P:piRNA processing"/>
    <property type="evidence" value="ECO:0007669"/>
    <property type="project" value="TreeGrafter"/>
</dbReference>
<dbReference type="SUPFAM" id="SSF53335">
    <property type="entry name" value="S-adenosyl-L-methionine-dependent methyltransferases"/>
    <property type="match status" value="1"/>
</dbReference>
<keyword evidence="6" id="KW-0949">S-adenosyl-L-methionine</keyword>
<dbReference type="EC" id="2.1.1.386" evidence="12"/>
<proteinExistence type="inferred from homology"/>
<dbReference type="GO" id="GO:0046872">
    <property type="term" value="F:metal ion binding"/>
    <property type="evidence" value="ECO:0007669"/>
    <property type="project" value="UniProtKB-KW"/>
</dbReference>
<dbReference type="GO" id="GO:0005737">
    <property type="term" value="C:cytoplasm"/>
    <property type="evidence" value="ECO:0007669"/>
    <property type="project" value="TreeGrafter"/>
</dbReference>
<reference evidence="14" key="1">
    <citation type="submission" date="2020-08" db="EMBL/GenBank/DDBJ databases">
        <title>Chromosome-level assembly of Southern catfish (Silurus meridionalis) provides insights into visual adaptation to the nocturnal and benthic lifestyles.</title>
        <authorList>
            <person name="Zhang Y."/>
            <person name="Wang D."/>
            <person name="Peng Z."/>
        </authorList>
    </citation>
    <scope>NUCLEOTIDE SEQUENCE</scope>
    <source>
        <strain evidence="14">SWU-2019-XX</strain>
        <tissue evidence="14">Muscle</tissue>
    </source>
</reference>
<keyword evidence="9" id="KW-0694">RNA-binding</keyword>
<protein>
    <recommendedName>
        <fullName evidence="3">Small RNA 2'-O-methyltransferase</fullName>
        <ecNumber evidence="12">2.1.1.386</ecNumber>
    </recommendedName>
    <alternativeName>
        <fullName evidence="11">HEN1 methyltransferase homolog 1</fullName>
    </alternativeName>
</protein>
<evidence type="ECO:0000256" key="7">
    <source>
        <dbReference type="ARBA" id="ARBA00022723"/>
    </source>
</evidence>
<dbReference type="PANTHER" id="PTHR21404">
    <property type="entry name" value="HEN1"/>
    <property type="match status" value="1"/>
</dbReference>
<dbReference type="GO" id="GO:0003723">
    <property type="term" value="F:RNA binding"/>
    <property type="evidence" value="ECO:0007669"/>
    <property type="project" value="UniProtKB-KW"/>
</dbReference>
<comment type="caution">
    <text evidence="14">The sequence shown here is derived from an EMBL/GenBank/DDBJ whole genome shotgun (WGS) entry which is preliminary data.</text>
</comment>
<comment type="similarity">
    <text evidence="2">Belongs to the methyltransferase superfamily. HEN1 family.</text>
</comment>
<keyword evidence="7" id="KW-0479">Metal-binding</keyword>
<dbReference type="Proteomes" id="UP000606274">
    <property type="component" value="Unassembled WGS sequence"/>
</dbReference>
<evidence type="ECO:0000256" key="8">
    <source>
        <dbReference type="ARBA" id="ARBA00022842"/>
    </source>
</evidence>
<keyword evidence="15" id="KW-1185">Reference proteome</keyword>
<dbReference type="Gene3D" id="3.40.50.150">
    <property type="entry name" value="Vaccinia Virus protein VP39"/>
    <property type="match status" value="1"/>
</dbReference>
<organism evidence="14 15">
    <name type="scientific">Silurus meridionalis</name>
    <name type="common">Southern catfish</name>
    <name type="synonym">Silurus soldatovi meridionalis</name>
    <dbReference type="NCBI Taxonomy" id="175797"/>
    <lineage>
        <taxon>Eukaryota</taxon>
        <taxon>Metazoa</taxon>
        <taxon>Chordata</taxon>
        <taxon>Craniata</taxon>
        <taxon>Vertebrata</taxon>
        <taxon>Euteleostomi</taxon>
        <taxon>Actinopterygii</taxon>
        <taxon>Neopterygii</taxon>
        <taxon>Teleostei</taxon>
        <taxon>Ostariophysi</taxon>
        <taxon>Siluriformes</taxon>
        <taxon>Siluridae</taxon>
        <taxon>Silurus</taxon>
    </lineage>
</organism>
<keyword evidence="5" id="KW-0808">Transferase</keyword>
<evidence type="ECO:0000313" key="14">
    <source>
        <dbReference type="EMBL" id="KAF7690051.1"/>
    </source>
</evidence>
<evidence type="ECO:0000256" key="12">
    <source>
        <dbReference type="ARBA" id="ARBA00035025"/>
    </source>
</evidence>
<dbReference type="InterPro" id="IPR026610">
    <property type="entry name" value="Hen1"/>
</dbReference>
<evidence type="ECO:0000256" key="6">
    <source>
        <dbReference type="ARBA" id="ARBA00022691"/>
    </source>
</evidence>
<dbReference type="GO" id="GO:0001510">
    <property type="term" value="P:RNA methylation"/>
    <property type="evidence" value="ECO:0007669"/>
    <property type="project" value="InterPro"/>
</dbReference>
<dbReference type="FunFam" id="3.40.50.150:FF:000124">
    <property type="entry name" value="HEN methyltransferase 1"/>
    <property type="match status" value="1"/>
</dbReference>
<dbReference type="GO" id="GO:0030422">
    <property type="term" value="P:siRNA processing"/>
    <property type="evidence" value="ECO:0007669"/>
    <property type="project" value="TreeGrafter"/>
</dbReference>
<dbReference type="GO" id="GO:0090486">
    <property type="term" value="F:small RNA 2'-O-methyltransferase activity"/>
    <property type="evidence" value="ECO:0007669"/>
    <property type="project" value="UniProtKB-EC"/>
</dbReference>
<accession>A0A8T0AF35</accession>
<comment type="cofactor">
    <cofactor evidence="1">
        <name>Mg(2+)</name>
        <dbReference type="ChEBI" id="CHEBI:18420"/>
    </cofactor>
</comment>
<keyword evidence="4" id="KW-0489">Methyltransferase</keyword>
<keyword evidence="8" id="KW-0460">Magnesium</keyword>
<sequence length="381" mass="43924">MLRNRRNRFFSPPLFIQRHEFVIEFVKASRPRTLLDLGCSECSLLRKLRFHRHGLEVLAGVDIDGTAIRQNMYALAPLMTEYLQPSARPLTIQLYQGSITETEPCTKGFDLITCMEVMEHLHLWELGRFSDVLFEHMEPRTVIISTPNSDFNPLFPGLTGFRHKDHKFEWTRAQFQAWADGVCRRYGYSVEFTGVGEAPGDTRDVGFCSQVGVFHKVDGDLNAQMNNMEQEPIVYQLLYRVVYPSLCDNNIFQRTVISEALYRAEKLKTEWLKAQEGEQYDFTTSEHMLPAAELYRQGSLVCVPLISVWAASTVRALCRNIQHLRATLQVDLRIQLDADREAIMLPDDYEEEEEETDEDGKAECVPLSVNDNVIEDWESEL</sequence>
<evidence type="ECO:0000256" key="9">
    <source>
        <dbReference type="ARBA" id="ARBA00022884"/>
    </source>
</evidence>
<keyword evidence="10" id="KW-0943">RNA-mediated gene silencing</keyword>
<evidence type="ECO:0000256" key="4">
    <source>
        <dbReference type="ARBA" id="ARBA00022603"/>
    </source>
</evidence>
<gene>
    <name evidence="14" type="ORF">HF521_011855</name>
</gene>
<evidence type="ECO:0000256" key="11">
    <source>
        <dbReference type="ARBA" id="ARBA00029981"/>
    </source>
</evidence>
<evidence type="ECO:0000256" key="13">
    <source>
        <dbReference type="ARBA" id="ARBA00048418"/>
    </source>
</evidence>
<comment type="catalytic activity">
    <reaction evidence="13">
        <text>small RNA 3'-end nucleotide + S-adenosyl-L-methionine = small RNA 3'-end 2'-O-methylnucleotide + S-adenosyl-L-homocysteine + H(+)</text>
        <dbReference type="Rhea" id="RHEA:37887"/>
        <dbReference type="Rhea" id="RHEA-COMP:10415"/>
        <dbReference type="Rhea" id="RHEA-COMP:10416"/>
        <dbReference type="ChEBI" id="CHEBI:15378"/>
        <dbReference type="ChEBI" id="CHEBI:57856"/>
        <dbReference type="ChEBI" id="CHEBI:59789"/>
        <dbReference type="ChEBI" id="CHEBI:74896"/>
        <dbReference type="ChEBI" id="CHEBI:74898"/>
        <dbReference type="EC" id="2.1.1.386"/>
    </reaction>
</comment>
<evidence type="ECO:0000256" key="1">
    <source>
        <dbReference type="ARBA" id="ARBA00001946"/>
    </source>
</evidence>
<evidence type="ECO:0000313" key="15">
    <source>
        <dbReference type="Proteomes" id="UP000606274"/>
    </source>
</evidence>
<dbReference type="AlphaFoldDB" id="A0A8T0AF35"/>
<evidence type="ECO:0000256" key="10">
    <source>
        <dbReference type="ARBA" id="ARBA00023158"/>
    </source>
</evidence>